<evidence type="ECO:0000313" key="2">
    <source>
        <dbReference type="Proteomes" id="UP001165960"/>
    </source>
</evidence>
<evidence type="ECO:0000313" key="1">
    <source>
        <dbReference type="EMBL" id="KAJ9067276.1"/>
    </source>
</evidence>
<gene>
    <name evidence="1" type="ORF">DSO57_1001383</name>
</gene>
<dbReference type="Proteomes" id="UP001165960">
    <property type="component" value="Unassembled WGS sequence"/>
</dbReference>
<dbReference type="EMBL" id="QTSX02004263">
    <property type="protein sequence ID" value="KAJ9067276.1"/>
    <property type="molecule type" value="Genomic_DNA"/>
</dbReference>
<sequence>MNNIFSLFAFGLVVLSAPHEGEEYGEIDGVKDPDDYPTIPIYTMSSKIHNSKSSFNMADIPEAIISK</sequence>
<protein>
    <submittedName>
        <fullName evidence="1">Uncharacterized protein</fullName>
    </submittedName>
</protein>
<accession>A0ACC2SY49</accession>
<reference evidence="1" key="1">
    <citation type="submission" date="2022-04" db="EMBL/GenBank/DDBJ databases">
        <title>Genome of the entomopathogenic fungus Entomophthora muscae.</title>
        <authorList>
            <person name="Elya C."/>
            <person name="Lovett B.R."/>
            <person name="Lee E."/>
            <person name="Macias A.M."/>
            <person name="Hajek A.E."/>
            <person name="De Bivort B.L."/>
            <person name="Kasson M.T."/>
            <person name="De Fine Licht H.H."/>
            <person name="Stajich J.E."/>
        </authorList>
    </citation>
    <scope>NUCLEOTIDE SEQUENCE</scope>
    <source>
        <strain evidence="1">Berkeley</strain>
    </source>
</reference>
<organism evidence="1 2">
    <name type="scientific">Entomophthora muscae</name>
    <dbReference type="NCBI Taxonomy" id="34485"/>
    <lineage>
        <taxon>Eukaryota</taxon>
        <taxon>Fungi</taxon>
        <taxon>Fungi incertae sedis</taxon>
        <taxon>Zoopagomycota</taxon>
        <taxon>Entomophthoromycotina</taxon>
        <taxon>Entomophthoromycetes</taxon>
        <taxon>Entomophthorales</taxon>
        <taxon>Entomophthoraceae</taxon>
        <taxon>Entomophthora</taxon>
    </lineage>
</organism>
<keyword evidence="2" id="KW-1185">Reference proteome</keyword>
<proteinExistence type="predicted"/>
<comment type="caution">
    <text evidence="1">The sequence shown here is derived from an EMBL/GenBank/DDBJ whole genome shotgun (WGS) entry which is preliminary data.</text>
</comment>
<name>A0ACC2SY49_9FUNG</name>